<dbReference type="Pfam" id="PF00561">
    <property type="entry name" value="Abhydrolase_1"/>
    <property type="match status" value="1"/>
</dbReference>
<gene>
    <name evidence="5" type="ORF">CPT75_08390</name>
</gene>
<proteinExistence type="inferred from homology"/>
<dbReference type="GO" id="GO:0004177">
    <property type="term" value="F:aminopeptidase activity"/>
    <property type="evidence" value="ECO:0007669"/>
    <property type="project" value="UniProtKB-EC"/>
</dbReference>
<dbReference type="Proteomes" id="UP000245488">
    <property type="component" value="Chromosome"/>
</dbReference>
<dbReference type="InterPro" id="IPR002410">
    <property type="entry name" value="Peptidase_S33"/>
</dbReference>
<evidence type="ECO:0000256" key="2">
    <source>
        <dbReference type="ARBA" id="ARBA00022801"/>
    </source>
</evidence>
<keyword evidence="6" id="KW-1185">Reference proteome</keyword>
<keyword evidence="3" id="KW-0472">Membrane</keyword>
<dbReference type="PANTHER" id="PTHR43798">
    <property type="entry name" value="MONOACYLGLYCEROL LIPASE"/>
    <property type="match status" value="1"/>
</dbReference>
<keyword evidence="3" id="KW-1133">Transmembrane helix</keyword>
<accession>A0A317G3X0</accession>
<organism evidence="5 6">
    <name type="scientific">Butyrivibrio fibrisolvens</name>
    <dbReference type="NCBI Taxonomy" id="831"/>
    <lineage>
        <taxon>Bacteria</taxon>
        <taxon>Bacillati</taxon>
        <taxon>Bacillota</taxon>
        <taxon>Clostridia</taxon>
        <taxon>Lachnospirales</taxon>
        <taxon>Lachnospiraceae</taxon>
        <taxon>Butyrivibrio</taxon>
    </lineage>
</organism>
<evidence type="ECO:0000256" key="1">
    <source>
        <dbReference type="ARBA" id="ARBA00010088"/>
    </source>
</evidence>
<dbReference type="PANTHER" id="PTHR43798:SF33">
    <property type="entry name" value="HYDROLASE, PUTATIVE (AFU_ORTHOLOGUE AFUA_2G14860)-RELATED"/>
    <property type="match status" value="1"/>
</dbReference>
<dbReference type="EMBL" id="NXNG01000001">
    <property type="protein sequence ID" value="PWT27120.1"/>
    <property type="molecule type" value="Genomic_DNA"/>
</dbReference>
<dbReference type="GO" id="GO:0016020">
    <property type="term" value="C:membrane"/>
    <property type="evidence" value="ECO:0007669"/>
    <property type="project" value="TreeGrafter"/>
</dbReference>
<comment type="similarity">
    <text evidence="1">Belongs to the peptidase S33 family.</text>
</comment>
<keyword evidence="3" id="KW-0812">Transmembrane</keyword>
<dbReference type="SUPFAM" id="SSF53474">
    <property type="entry name" value="alpha/beta-Hydrolases"/>
    <property type="match status" value="1"/>
</dbReference>
<feature type="domain" description="AB hydrolase-1" evidence="4">
    <location>
        <begin position="91"/>
        <end position="202"/>
    </location>
</feature>
<evidence type="ECO:0000256" key="3">
    <source>
        <dbReference type="SAM" id="Phobius"/>
    </source>
</evidence>
<evidence type="ECO:0000259" key="4">
    <source>
        <dbReference type="Pfam" id="PF00561"/>
    </source>
</evidence>
<comment type="caution">
    <text evidence="5">The sequence shown here is derived from an EMBL/GenBank/DDBJ whole genome shotgun (WGS) entry which is preliminary data.</text>
</comment>
<dbReference type="RefSeq" id="WP_110072725.1">
    <property type="nucleotide sequence ID" value="NZ_CM009896.1"/>
</dbReference>
<evidence type="ECO:0000313" key="6">
    <source>
        <dbReference type="Proteomes" id="UP000245488"/>
    </source>
</evidence>
<dbReference type="InterPro" id="IPR000073">
    <property type="entry name" value="AB_hydrolase_1"/>
</dbReference>
<dbReference type="InterPro" id="IPR029058">
    <property type="entry name" value="AB_hydrolase_fold"/>
</dbReference>
<reference evidence="5 6" key="1">
    <citation type="submission" date="2017-09" db="EMBL/GenBank/DDBJ databases">
        <title>High-quality draft genome sequence of Butyrivibrio fibrisolvens INBov1, isolated from cow rumen.</title>
        <authorList>
            <person name="Rodriguez Hernaez J."/>
            <person name="Rivarola M."/>
            <person name="Paniego N."/>
            <person name="Cravero S."/>
            <person name="Ceron Cucchi M."/>
            <person name="Martinez M.C."/>
        </authorList>
    </citation>
    <scope>NUCLEOTIDE SEQUENCE [LARGE SCALE GENOMIC DNA]</scope>
    <source>
        <strain evidence="5 6">INBov1</strain>
    </source>
</reference>
<dbReference type="InterPro" id="IPR050266">
    <property type="entry name" value="AB_hydrolase_sf"/>
</dbReference>
<keyword evidence="2" id="KW-0378">Hydrolase</keyword>
<evidence type="ECO:0000313" key="5">
    <source>
        <dbReference type="EMBL" id="PWT27120.1"/>
    </source>
</evidence>
<dbReference type="Gene3D" id="3.40.50.1820">
    <property type="entry name" value="alpha/beta hydrolase"/>
    <property type="match status" value="1"/>
</dbReference>
<dbReference type="PRINTS" id="PR00793">
    <property type="entry name" value="PROAMNOPTASE"/>
</dbReference>
<dbReference type="GO" id="GO:0006508">
    <property type="term" value="P:proteolysis"/>
    <property type="evidence" value="ECO:0007669"/>
    <property type="project" value="InterPro"/>
</dbReference>
<feature type="transmembrane region" description="Helical" evidence="3">
    <location>
        <begin position="28"/>
        <end position="50"/>
    </location>
</feature>
<name>A0A317G3X0_BUTFI</name>
<dbReference type="AlphaFoldDB" id="A0A317G3X0"/>
<protein>
    <recommendedName>
        <fullName evidence="4">AB hydrolase-1 domain-containing protein</fullName>
    </recommendedName>
</protein>
<sequence length="381" mass="43128">MNFKAFPKTQRGKASKNTSKKLPLPIRILRIILIAVASILVLSVLLVAFLRTTNYMHHKIELKDGINETTYLDINGQKQYVMMMGQDTTNPVIIYLHGGPAGPDTFITYSFTDYLTDEYTVIGWDQRGCGRTYYKNAKNDPDNDTATFEQALDDLDVLVSYACERFGKDKVIIMGHSYGTVLGSVYVRRHPDKVKAYIGIGQVVSIEDADIYSYKDAITKARAAGDDITELEKAYDEFCKDPGIPTLLSLRNLTSKYHPVTREADQFGLALFSPYVGIDDIRWFGKQMGDVNKFVALNHNIFDYIMTFNAYDDGTSYQMPVCIIQGEEDWVCPTDKASEYLDAIEAPYKKLYIIDKCGHDVHCAQPKEFCKDLKEFLDSSN</sequence>